<accession>A0ABP4G9I6</accession>
<sequence length="329" mass="37378">MGELELLETVAAERTLPYVVTHEQAGAGIEELIGAERGRLRRLLVTHGALLFRGFDVPDVAAFESAVRAMSGEPMTYNERSSPRHSIKGNVYTSTDYPADEEIFLHNESSYQAAWPRLLYFYCDREPSSRGATPLADVRRVVQTIDPDVREEFTRRGWMLARNYRGKVGIPWPEVYGTSDPAEVDRYCADRGIGTEWFGSDHLRTTAVRRPIHEHPDTGEDVWFNHITFFHISTHQDDVREGLLAMFGQDGLPINTYYGDGAPIPDEVVAHLRDCYRAEWRRFDWQRGDVLVVDNMMTAHGREPFEGPRSIAVAMCEAHVSDYLKVTDG</sequence>
<organism evidence="6 7">
    <name type="scientific">Prauserella alba</name>
    <dbReference type="NCBI Taxonomy" id="176898"/>
    <lineage>
        <taxon>Bacteria</taxon>
        <taxon>Bacillati</taxon>
        <taxon>Actinomycetota</taxon>
        <taxon>Actinomycetes</taxon>
        <taxon>Pseudonocardiales</taxon>
        <taxon>Pseudonocardiaceae</taxon>
        <taxon>Prauserella</taxon>
    </lineage>
</organism>
<dbReference type="InterPro" id="IPR050411">
    <property type="entry name" value="AlphaKG_dependent_hydroxylases"/>
</dbReference>
<dbReference type="EMBL" id="BAAALM010000016">
    <property type="protein sequence ID" value="GAA1216876.1"/>
    <property type="molecule type" value="Genomic_DNA"/>
</dbReference>
<keyword evidence="6" id="KW-0223">Dioxygenase</keyword>
<dbReference type="PANTHER" id="PTHR10696:SF56">
    <property type="entry name" value="TAUD_TFDA-LIKE DOMAIN-CONTAINING PROTEIN"/>
    <property type="match status" value="1"/>
</dbReference>
<evidence type="ECO:0000313" key="6">
    <source>
        <dbReference type="EMBL" id="GAA1216876.1"/>
    </source>
</evidence>
<evidence type="ECO:0000256" key="2">
    <source>
        <dbReference type="ARBA" id="ARBA00023002"/>
    </source>
</evidence>
<dbReference type="Pfam" id="PF02668">
    <property type="entry name" value="TauD"/>
    <property type="match status" value="1"/>
</dbReference>
<dbReference type="PANTHER" id="PTHR10696">
    <property type="entry name" value="GAMMA-BUTYROBETAINE HYDROXYLASE-RELATED"/>
    <property type="match status" value="1"/>
</dbReference>
<reference evidence="7" key="1">
    <citation type="journal article" date="2019" name="Int. J. Syst. Evol. Microbiol.">
        <title>The Global Catalogue of Microorganisms (GCM) 10K type strain sequencing project: providing services to taxonomists for standard genome sequencing and annotation.</title>
        <authorList>
            <consortium name="The Broad Institute Genomics Platform"/>
            <consortium name="The Broad Institute Genome Sequencing Center for Infectious Disease"/>
            <person name="Wu L."/>
            <person name="Ma J."/>
        </authorList>
    </citation>
    <scope>NUCLEOTIDE SEQUENCE [LARGE SCALE GENOMIC DNA]</scope>
    <source>
        <strain evidence="7">JCM 13022</strain>
    </source>
</reference>
<evidence type="ECO:0000256" key="3">
    <source>
        <dbReference type="ARBA" id="ARBA00023004"/>
    </source>
</evidence>
<dbReference type="Gene3D" id="3.60.130.10">
    <property type="entry name" value="Clavaminate synthase-like"/>
    <property type="match status" value="1"/>
</dbReference>
<keyword evidence="4" id="KW-0045">Antibiotic biosynthesis</keyword>
<gene>
    <name evidence="6" type="ORF">GCM10009675_43990</name>
</gene>
<keyword evidence="3" id="KW-0408">Iron</keyword>
<evidence type="ECO:0000256" key="4">
    <source>
        <dbReference type="ARBA" id="ARBA00023194"/>
    </source>
</evidence>
<evidence type="ECO:0000313" key="7">
    <source>
        <dbReference type="Proteomes" id="UP001500467"/>
    </source>
</evidence>
<protein>
    <submittedName>
        <fullName evidence="6">TauD/TfdA family dioxygenase</fullName>
    </submittedName>
</protein>
<comment type="cofactor">
    <cofactor evidence="1">
        <name>Fe(2+)</name>
        <dbReference type="ChEBI" id="CHEBI:29033"/>
    </cofactor>
</comment>
<proteinExistence type="predicted"/>
<dbReference type="InterPro" id="IPR042098">
    <property type="entry name" value="TauD-like_sf"/>
</dbReference>
<dbReference type="InterPro" id="IPR003819">
    <property type="entry name" value="TauD/TfdA-like"/>
</dbReference>
<feature type="domain" description="TauD/TfdA-like" evidence="5">
    <location>
        <begin position="31"/>
        <end position="314"/>
    </location>
</feature>
<evidence type="ECO:0000256" key="1">
    <source>
        <dbReference type="ARBA" id="ARBA00001954"/>
    </source>
</evidence>
<evidence type="ECO:0000259" key="5">
    <source>
        <dbReference type="Pfam" id="PF02668"/>
    </source>
</evidence>
<keyword evidence="2" id="KW-0560">Oxidoreductase</keyword>
<dbReference type="Proteomes" id="UP001500467">
    <property type="component" value="Unassembled WGS sequence"/>
</dbReference>
<dbReference type="GO" id="GO:0051213">
    <property type="term" value="F:dioxygenase activity"/>
    <property type="evidence" value="ECO:0007669"/>
    <property type="project" value="UniProtKB-KW"/>
</dbReference>
<keyword evidence="7" id="KW-1185">Reference proteome</keyword>
<dbReference type="SUPFAM" id="SSF51197">
    <property type="entry name" value="Clavaminate synthase-like"/>
    <property type="match status" value="1"/>
</dbReference>
<comment type="caution">
    <text evidence="6">The sequence shown here is derived from an EMBL/GenBank/DDBJ whole genome shotgun (WGS) entry which is preliminary data.</text>
</comment>
<name>A0ABP4G9I6_9PSEU</name>